<proteinExistence type="predicted"/>
<comment type="caution">
    <text evidence="1">The sequence shown here is derived from an EMBL/GenBank/DDBJ whole genome shotgun (WGS) entry which is preliminary data.</text>
</comment>
<dbReference type="Proteomes" id="UP000077684">
    <property type="component" value="Unassembled WGS sequence"/>
</dbReference>
<gene>
    <name evidence="1" type="ORF">A4X06_0g9507</name>
</gene>
<name>A0A8X7MIL6_9BASI</name>
<evidence type="ECO:0000313" key="1">
    <source>
        <dbReference type="EMBL" id="KAE8236574.1"/>
    </source>
</evidence>
<dbReference type="AlphaFoldDB" id="A0A8X7MIL6"/>
<organism evidence="1 2">
    <name type="scientific">Tilletia controversa</name>
    <name type="common">dwarf bunt fungus</name>
    <dbReference type="NCBI Taxonomy" id="13291"/>
    <lineage>
        <taxon>Eukaryota</taxon>
        <taxon>Fungi</taxon>
        <taxon>Dikarya</taxon>
        <taxon>Basidiomycota</taxon>
        <taxon>Ustilaginomycotina</taxon>
        <taxon>Exobasidiomycetes</taxon>
        <taxon>Tilletiales</taxon>
        <taxon>Tilletiaceae</taxon>
        <taxon>Tilletia</taxon>
    </lineage>
</organism>
<sequence length="97" mass="10565">MGSQVRGWSGSPAISAHGLRVVVVRRGEVLSWTRGGRNPLPTALESTISEMVRVAWMGAVIPSQLGPGLNPVRRDAANAIGWLRRNREEAWPIRDGL</sequence>
<reference evidence="1" key="1">
    <citation type="submission" date="2016-04" db="EMBL/GenBank/DDBJ databases">
        <authorList>
            <person name="Nguyen H.D."/>
            <person name="Samba Siva P."/>
            <person name="Cullis J."/>
            <person name="Levesque C.A."/>
            <person name="Hambleton S."/>
        </authorList>
    </citation>
    <scope>NUCLEOTIDE SEQUENCE</scope>
    <source>
        <strain evidence="1">DAOMC 236426</strain>
    </source>
</reference>
<evidence type="ECO:0000313" key="2">
    <source>
        <dbReference type="Proteomes" id="UP000077684"/>
    </source>
</evidence>
<reference evidence="1" key="2">
    <citation type="journal article" date="2019" name="IMA Fungus">
        <title>Genome sequencing and comparison of five Tilletia species to identify candidate genes for the detection of regulated species infecting wheat.</title>
        <authorList>
            <person name="Nguyen H.D.T."/>
            <person name="Sultana T."/>
            <person name="Kesanakurti P."/>
            <person name="Hambleton S."/>
        </authorList>
    </citation>
    <scope>NUCLEOTIDE SEQUENCE</scope>
    <source>
        <strain evidence="1">DAOMC 236426</strain>
    </source>
</reference>
<keyword evidence="2" id="KW-1185">Reference proteome</keyword>
<accession>A0A8X7MIL6</accession>
<dbReference type="EMBL" id="LWDE02002885">
    <property type="protein sequence ID" value="KAE8236574.1"/>
    <property type="molecule type" value="Genomic_DNA"/>
</dbReference>
<protein>
    <submittedName>
        <fullName evidence="1">Uncharacterized protein</fullName>
    </submittedName>
</protein>